<keyword evidence="2" id="KW-1185">Reference proteome</keyword>
<evidence type="ECO:0008006" key="3">
    <source>
        <dbReference type="Google" id="ProtNLM"/>
    </source>
</evidence>
<name>A0A1N6IB31_9FLAO</name>
<dbReference type="SUPFAM" id="SSF109854">
    <property type="entry name" value="DinB/YfiT-like putative metalloenzymes"/>
    <property type="match status" value="1"/>
</dbReference>
<dbReference type="InterPro" id="IPR011466">
    <property type="entry name" value="DUF1572"/>
</dbReference>
<dbReference type="RefSeq" id="WP_074235697.1">
    <property type="nucleotide sequence ID" value="NZ_FSRK01000002.1"/>
</dbReference>
<reference evidence="2" key="1">
    <citation type="submission" date="2016-11" db="EMBL/GenBank/DDBJ databases">
        <authorList>
            <person name="Varghese N."/>
            <person name="Submissions S."/>
        </authorList>
    </citation>
    <scope>NUCLEOTIDE SEQUENCE [LARGE SCALE GENOMIC DNA]</scope>
    <source>
        <strain evidence="2">DSM 27623</strain>
    </source>
</reference>
<gene>
    <name evidence="1" type="ORF">SAMN05444409_2491</name>
</gene>
<evidence type="ECO:0000313" key="2">
    <source>
        <dbReference type="Proteomes" id="UP000185207"/>
    </source>
</evidence>
<dbReference type="Pfam" id="PF07609">
    <property type="entry name" value="DUF1572"/>
    <property type="match status" value="1"/>
</dbReference>
<dbReference type="STRING" id="1416779.SAMN05444409_2491"/>
<evidence type="ECO:0000313" key="1">
    <source>
        <dbReference type="EMBL" id="SIO29191.1"/>
    </source>
</evidence>
<proteinExistence type="predicted"/>
<organism evidence="1 2">
    <name type="scientific">Epilithonimonas zeae</name>
    <dbReference type="NCBI Taxonomy" id="1416779"/>
    <lineage>
        <taxon>Bacteria</taxon>
        <taxon>Pseudomonadati</taxon>
        <taxon>Bacteroidota</taxon>
        <taxon>Flavobacteriia</taxon>
        <taxon>Flavobacteriales</taxon>
        <taxon>Weeksellaceae</taxon>
        <taxon>Chryseobacterium group</taxon>
        <taxon>Epilithonimonas</taxon>
    </lineage>
</organism>
<dbReference type="OrthoDB" id="893570at2"/>
<sequence length="148" mass="17036">MLSQTLNSLFERDLNKVIDELNLYQSESNIWQVEGNISNSAGNLALHLVGNLKTYIGKEIGKFDYVRNRDLEFADKNVLREKIVADLTDTIAIIRDSLKSVSDEDLKKEYPLLVLSGKTSTEYFLVHLATHLNYHLGQINYHRRLIEK</sequence>
<accession>A0A1N6IB31</accession>
<dbReference type="EMBL" id="FSRK01000002">
    <property type="protein sequence ID" value="SIO29191.1"/>
    <property type="molecule type" value="Genomic_DNA"/>
</dbReference>
<dbReference type="AlphaFoldDB" id="A0A1N6IB31"/>
<dbReference type="Gene3D" id="1.20.120.450">
    <property type="entry name" value="dinb family like domain"/>
    <property type="match status" value="1"/>
</dbReference>
<dbReference type="InterPro" id="IPR034660">
    <property type="entry name" value="DinB/YfiT-like"/>
</dbReference>
<dbReference type="Proteomes" id="UP000185207">
    <property type="component" value="Unassembled WGS sequence"/>
</dbReference>
<protein>
    <recommendedName>
        <fullName evidence="3">DUF1572 domain-containing protein</fullName>
    </recommendedName>
</protein>